<dbReference type="EMBL" id="CAAALY010037042">
    <property type="protein sequence ID" value="VEL18442.1"/>
    <property type="molecule type" value="Genomic_DNA"/>
</dbReference>
<accession>A0A448WRK5</accession>
<sequence>MSLLVILTYRIDISKPALSNSTHASLQLHPLSHRLAKTLLSYPEAFGIPNVYSNTNIMITRSPHALHANPPCSPKSNCNNDFISTAYHVKTISDFNNIGTHSLNTPNAGITLNVRHSDLIPTTHNATDTQPVCLLRKLNSCIFDCSSSANSPRSLVASKSNKCWCQGQIALTAEASWQMSQLAIAGKQIDCVEPVGSSLFLMKSSGEHTNFQPADIQASPKGPLLATYSLPLDRNIRQYSPISSKYLIAEHIHGDEQANPPLYNGSLKEYGVWEARAFSPIPSNLSDKELEVEI</sequence>
<evidence type="ECO:0000313" key="2">
    <source>
        <dbReference type="Proteomes" id="UP000784294"/>
    </source>
</evidence>
<proteinExistence type="predicted"/>
<gene>
    <name evidence="1" type="ORF">PXEA_LOCUS11882</name>
</gene>
<comment type="caution">
    <text evidence="1">The sequence shown here is derived from an EMBL/GenBank/DDBJ whole genome shotgun (WGS) entry which is preliminary data.</text>
</comment>
<evidence type="ECO:0000313" key="1">
    <source>
        <dbReference type="EMBL" id="VEL18442.1"/>
    </source>
</evidence>
<protein>
    <submittedName>
        <fullName evidence="1">Uncharacterized protein</fullName>
    </submittedName>
</protein>
<name>A0A448WRK5_9PLAT</name>
<reference evidence="1" key="1">
    <citation type="submission" date="2018-11" db="EMBL/GenBank/DDBJ databases">
        <authorList>
            <consortium name="Pathogen Informatics"/>
        </authorList>
    </citation>
    <scope>NUCLEOTIDE SEQUENCE</scope>
</reference>
<dbReference type="AlphaFoldDB" id="A0A448WRK5"/>
<dbReference type="Proteomes" id="UP000784294">
    <property type="component" value="Unassembled WGS sequence"/>
</dbReference>
<keyword evidence="2" id="KW-1185">Reference proteome</keyword>
<organism evidence="1 2">
    <name type="scientific">Protopolystoma xenopodis</name>
    <dbReference type="NCBI Taxonomy" id="117903"/>
    <lineage>
        <taxon>Eukaryota</taxon>
        <taxon>Metazoa</taxon>
        <taxon>Spiralia</taxon>
        <taxon>Lophotrochozoa</taxon>
        <taxon>Platyhelminthes</taxon>
        <taxon>Monogenea</taxon>
        <taxon>Polyopisthocotylea</taxon>
        <taxon>Polystomatidea</taxon>
        <taxon>Polystomatidae</taxon>
        <taxon>Protopolystoma</taxon>
    </lineage>
</organism>